<organism evidence="1">
    <name type="scientific">uncultured Caudovirales phage</name>
    <dbReference type="NCBI Taxonomy" id="2100421"/>
    <lineage>
        <taxon>Viruses</taxon>
        <taxon>Duplodnaviria</taxon>
        <taxon>Heunggongvirae</taxon>
        <taxon>Uroviricota</taxon>
        <taxon>Caudoviricetes</taxon>
        <taxon>Peduoviridae</taxon>
        <taxon>Maltschvirus</taxon>
        <taxon>Maltschvirus maltsch</taxon>
    </lineage>
</organism>
<sequence length="101" mass="10690">MAVGKQYVVLDFPNKHIPAMLFRASCFFDGDSGARDAAVAWSPDALGALKMACAEAAQSGWAPTEFHIKPSALKKINGVVDSLTDDPGSPVFGLPVVIRET</sequence>
<accession>A0A6J5S584</accession>
<reference evidence="1" key="1">
    <citation type="submission" date="2020-05" db="EMBL/GenBank/DDBJ databases">
        <authorList>
            <person name="Chiriac C."/>
            <person name="Salcher M."/>
            <person name="Ghai R."/>
            <person name="Kavagutti S V."/>
        </authorList>
    </citation>
    <scope>NUCLEOTIDE SEQUENCE</scope>
</reference>
<gene>
    <name evidence="1" type="ORF">UFOVP1382_14</name>
</gene>
<name>A0A6J5S584_9CAUD</name>
<evidence type="ECO:0000313" key="1">
    <source>
        <dbReference type="EMBL" id="CAB4203383.1"/>
    </source>
</evidence>
<dbReference type="EMBL" id="LR797331">
    <property type="protein sequence ID" value="CAB4203383.1"/>
    <property type="molecule type" value="Genomic_DNA"/>
</dbReference>
<proteinExistence type="predicted"/>
<protein>
    <submittedName>
        <fullName evidence="1">Uncharacterized protein</fullName>
    </submittedName>
</protein>